<proteinExistence type="predicted"/>
<reference evidence="2" key="1">
    <citation type="submission" date="2022-03" db="EMBL/GenBank/DDBJ databases">
        <authorList>
            <person name="Martin H S."/>
        </authorList>
    </citation>
    <scope>NUCLEOTIDE SEQUENCE</scope>
</reference>
<feature type="non-terminal residue" evidence="2">
    <location>
        <position position="199"/>
    </location>
</feature>
<evidence type="ECO:0000313" key="3">
    <source>
        <dbReference type="Proteomes" id="UP000837857"/>
    </source>
</evidence>
<dbReference type="Proteomes" id="UP000837857">
    <property type="component" value="Chromosome 6"/>
</dbReference>
<sequence length="199" mass="21715">MVNSYGADARTASLSGKQLQSLKWEGGMRFALSASKAKVGLQGKGEREGALPLDRSQPLSLTSSAATKHHNNPLYPRSNGSLLTRPQRQTMVLSTDSTMRESRPRTAPTSQLASLHFIALAIGAEGMGGLASRRGPLGRAFWRRLAARPALSCERRRLWHGAARRRDSRYLTEWPTPPAPLLGGSVRHLTRARIAITDP</sequence>
<accession>A0ABN8IY73</accession>
<dbReference type="EMBL" id="OW152818">
    <property type="protein sequence ID" value="CAH2071049.1"/>
    <property type="molecule type" value="Genomic_DNA"/>
</dbReference>
<feature type="region of interest" description="Disordered" evidence="1">
    <location>
        <begin position="37"/>
        <end position="88"/>
    </location>
</feature>
<name>A0ABN8IY73_9NEOP</name>
<organism evidence="2 3">
    <name type="scientific">Iphiclides podalirius</name>
    <name type="common">scarce swallowtail</name>
    <dbReference type="NCBI Taxonomy" id="110791"/>
    <lineage>
        <taxon>Eukaryota</taxon>
        <taxon>Metazoa</taxon>
        <taxon>Ecdysozoa</taxon>
        <taxon>Arthropoda</taxon>
        <taxon>Hexapoda</taxon>
        <taxon>Insecta</taxon>
        <taxon>Pterygota</taxon>
        <taxon>Neoptera</taxon>
        <taxon>Endopterygota</taxon>
        <taxon>Lepidoptera</taxon>
        <taxon>Glossata</taxon>
        <taxon>Ditrysia</taxon>
        <taxon>Papilionoidea</taxon>
        <taxon>Papilionidae</taxon>
        <taxon>Papilioninae</taxon>
        <taxon>Iphiclides</taxon>
    </lineage>
</organism>
<gene>
    <name evidence="2" type="ORF">IPOD504_LOCUS14960</name>
</gene>
<feature type="compositionally biased region" description="Polar residues" evidence="1">
    <location>
        <begin position="57"/>
        <end position="66"/>
    </location>
</feature>
<evidence type="ECO:0000256" key="1">
    <source>
        <dbReference type="SAM" id="MobiDB-lite"/>
    </source>
</evidence>
<evidence type="ECO:0000313" key="2">
    <source>
        <dbReference type="EMBL" id="CAH2071049.1"/>
    </source>
</evidence>
<feature type="compositionally biased region" description="Polar residues" evidence="1">
    <location>
        <begin position="78"/>
        <end position="88"/>
    </location>
</feature>
<keyword evidence="3" id="KW-1185">Reference proteome</keyword>
<protein>
    <submittedName>
        <fullName evidence="2">Uncharacterized protein</fullName>
    </submittedName>
</protein>